<dbReference type="Pfam" id="PF01636">
    <property type="entry name" value="APH"/>
    <property type="match status" value="1"/>
</dbReference>
<evidence type="ECO:0000259" key="1">
    <source>
        <dbReference type="Pfam" id="PF01636"/>
    </source>
</evidence>
<sequence length="279" mass="31304">MDMAIGLESQQKVGVGRTAEVFTYGEGKVVKLFYDWVQEDVVQHEFNISSLIYDSGVQTAKPYEIINHNGRLGIVYEQVLPGVTLVKLIGAQPWRLSKYAKWMAQLQYKLHATAVSEIPSYISGVKEALTSRINHTDLLEEAEKEQVLQQLNKLPAETSLCHLDFHPDNILIGQEEKPYIIDWTTCGVGSPLADVARTILMLQYGTTPTQKSKFVAIVSSFAGRKLRQAYEKEYIRLSGRTKTEIERWLVPVAAGRLVEGIPDSEKETLVLLIKKGLGQ</sequence>
<gene>
    <name evidence="2" type="ORF">J2Z32_002406</name>
</gene>
<dbReference type="InterPro" id="IPR011009">
    <property type="entry name" value="Kinase-like_dom_sf"/>
</dbReference>
<accession>A0ABS4FTT4</accession>
<organism evidence="2 3">
    <name type="scientific">Paenibacillus turicensis</name>
    <dbReference type="NCBI Taxonomy" id="160487"/>
    <lineage>
        <taxon>Bacteria</taxon>
        <taxon>Bacillati</taxon>
        <taxon>Bacillota</taxon>
        <taxon>Bacilli</taxon>
        <taxon>Bacillales</taxon>
        <taxon>Paenibacillaceae</taxon>
        <taxon>Paenibacillus</taxon>
    </lineage>
</organism>
<dbReference type="RefSeq" id="WP_210089378.1">
    <property type="nucleotide sequence ID" value="NZ_JAGGKG010000010.1"/>
</dbReference>
<evidence type="ECO:0000313" key="3">
    <source>
        <dbReference type="Proteomes" id="UP001519272"/>
    </source>
</evidence>
<dbReference type="Proteomes" id="UP001519272">
    <property type="component" value="Unassembled WGS sequence"/>
</dbReference>
<comment type="caution">
    <text evidence="2">The sequence shown here is derived from an EMBL/GenBank/DDBJ whole genome shotgun (WGS) entry which is preliminary data.</text>
</comment>
<evidence type="ECO:0000313" key="2">
    <source>
        <dbReference type="EMBL" id="MBP1905758.1"/>
    </source>
</evidence>
<feature type="domain" description="Aminoglycoside phosphotransferase" evidence="1">
    <location>
        <begin position="41"/>
        <end position="203"/>
    </location>
</feature>
<dbReference type="SUPFAM" id="SSF56112">
    <property type="entry name" value="Protein kinase-like (PK-like)"/>
    <property type="match status" value="1"/>
</dbReference>
<dbReference type="EMBL" id="JAGGKG010000010">
    <property type="protein sequence ID" value="MBP1905758.1"/>
    <property type="molecule type" value="Genomic_DNA"/>
</dbReference>
<protein>
    <submittedName>
        <fullName evidence="2">Uncharacterized protein (TIGR02172 family)</fullName>
    </submittedName>
</protein>
<reference evidence="2 3" key="1">
    <citation type="submission" date="2021-03" db="EMBL/GenBank/DDBJ databases">
        <title>Genomic Encyclopedia of Type Strains, Phase IV (KMG-IV): sequencing the most valuable type-strain genomes for metagenomic binning, comparative biology and taxonomic classification.</title>
        <authorList>
            <person name="Goeker M."/>
        </authorList>
    </citation>
    <scope>NUCLEOTIDE SEQUENCE [LARGE SCALE GENOMIC DNA]</scope>
    <source>
        <strain evidence="2 3">DSM 14349</strain>
    </source>
</reference>
<name>A0ABS4FTT4_9BACL</name>
<dbReference type="InterPro" id="IPR002575">
    <property type="entry name" value="Aminoglycoside_PTrfase"/>
</dbReference>
<proteinExistence type="predicted"/>
<keyword evidence="3" id="KW-1185">Reference proteome</keyword>
<dbReference type="Gene3D" id="3.90.1200.10">
    <property type="match status" value="1"/>
</dbReference>